<evidence type="ECO:0000259" key="3">
    <source>
        <dbReference type="Pfam" id="PF13458"/>
    </source>
</evidence>
<reference evidence="4 5" key="1">
    <citation type="submission" date="2019-02" db="EMBL/GenBank/DDBJ databases">
        <authorList>
            <person name="Goldberg S.R."/>
            <person name="Haltli B.A."/>
            <person name="Correa H."/>
            <person name="Russell K.G."/>
        </authorList>
    </citation>
    <scope>NUCLEOTIDE SEQUENCE [LARGE SCALE GENOMIC DNA]</scope>
    <source>
        <strain evidence="4 5">JCM 16186</strain>
    </source>
</reference>
<evidence type="ECO:0000256" key="2">
    <source>
        <dbReference type="ARBA" id="ARBA00022729"/>
    </source>
</evidence>
<keyword evidence="2" id="KW-0732">Signal</keyword>
<comment type="caution">
    <text evidence="4">The sequence shown here is derived from an EMBL/GenBank/DDBJ whole genome shotgun (WGS) entry which is preliminary data.</text>
</comment>
<evidence type="ECO:0000313" key="4">
    <source>
        <dbReference type="EMBL" id="MTI27025.1"/>
    </source>
</evidence>
<evidence type="ECO:0000313" key="5">
    <source>
        <dbReference type="Proteomes" id="UP000798808"/>
    </source>
</evidence>
<dbReference type="PANTHER" id="PTHR30483">
    <property type="entry name" value="LEUCINE-SPECIFIC-BINDING PROTEIN"/>
    <property type="match status" value="1"/>
</dbReference>
<dbReference type="Pfam" id="PF13458">
    <property type="entry name" value="Peripla_BP_6"/>
    <property type="match status" value="1"/>
</dbReference>
<evidence type="ECO:0000256" key="1">
    <source>
        <dbReference type="ARBA" id="ARBA00010062"/>
    </source>
</evidence>
<dbReference type="Proteomes" id="UP000798808">
    <property type="component" value="Unassembled WGS sequence"/>
</dbReference>
<dbReference type="InterPro" id="IPR028081">
    <property type="entry name" value="Leu-bd"/>
</dbReference>
<dbReference type="RefSeq" id="WP_155174032.1">
    <property type="nucleotide sequence ID" value="NZ_BAAAFL010000051.1"/>
</dbReference>
<dbReference type="EMBL" id="SMLW01000608">
    <property type="protein sequence ID" value="MTI27025.1"/>
    <property type="molecule type" value="Genomic_DNA"/>
</dbReference>
<protein>
    <recommendedName>
        <fullName evidence="3">Leucine-binding protein domain-containing protein</fullName>
    </recommendedName>
</protein>
<feature type="domain" description="Leucine-binding protein" evidence="3">
    <location>
        <begin position="11"/>
        <end position="339"/>
    </location>
</feature>
<dbReference type="InterPro" id="IPR028082">
    <property type="entry name" value="Peripla_BP_I"/>
</dbReference>
<keyword evidence="5" id="KW-1185">Reference proteome</keyword>
<dbReference type="PANTHER" id="PTHR30483:SF6">
    <property type="entry name" value="PERIPLASMIC BINDING PROTEIN OF ABC TRANSPORTER FOR NATURAL AMINO ACIDS"/>
    <property type="match status" value="1"/>
</dbReference>
<accession>A0ABW9RT77</accession>
<comment type="similarity">
    <text evidence="1">Belongs to the leucine-binding protein family.</text>
</comment>
<proteinExistence type="inferred from homology"/>
<dbReference type="SUPFAM" id="SSF53822">
    <property type="entry name" value="Periplasmic binding protein-like I"/>
    <property type="match status" value="1"/>
</dbReference>
<dbReference type="Gene3D" id="3.40.50.2300">
    <property type="match status" value="2"/>
</dbReference>
<name>A0ABW9RT77_9BACT</name>
<dbReference type="InterPro" id="IPR051010">
    <property type="entry name" value="BCAA_transport"/>
</dbReference>
<gene>
    <name evidence="4" type="ORF">E1163_18860</name>
</gene>
<sequence>MLIKKSDQQVLKVGILLPQSRQYPKAALNFLNGMKLYFTINENYFERGRAELVVEDVGIGTESISVEKAHKLMVQDQVVAITGLLEPMIGLEVAKMTNMADKPTLFSGLGESAISSAKVSKNLYFNTLQFWQSYFLLGQYIAENLDKPINIITSFYDCGYDPLKAFRLGVKSKGRSIHEEVILKAENQEELKAELNQKPISGNDHLYALLLHPNMLRQVMELSSDQINEMVTTPFYDGKNSSLKYWAFPDWGEQNSLTDKLRQATREYFEAEPDIFSILGYQQGQLVYEALKNLSDPGLDNENIINTWKNFDQETVLGRSFFNPDDHSLKSPISVFKGKSLNDQEILKVATFPLYSHHEEMDELYNPKNAYTNPYMFF</sequence>
<organism evidence="4 5">
    <name type="scientific">Fulvivirga kasyanovii</name>
    <dbReference type="NCBI Taxonomy" id="396812"/>
    <lineage>
        <taxon>Bacteria</taxon>
        <taxon>Pseudomonadati</taxon>
        <taxon>Bacteroidota</taxon>
        <taxon>Cytophagia</taxon>
        <taxon>Cytophagales</taxon>
        <taxon>Fulvivirgaceae</taxon>
        <taxon>Fulvivirga</taxon>
    </lineage>
</organism>